<dbReference type="AlphaFoldDB" id="A0A5S4FJH3"/>
<keyword evidence="1" id="KW-0812">Transmembrane</keyword>
<evidence type="ECO:0000313" key="2">
    <source>
        <dbReference type="EMBL" id="TMR09219.1"/>
    </source>
</evidence>
<accession>A0A5S4FJH3</accession>
<evidence type="ECO:0000313" key="3">
    <source>
        <dbReference type="Proteomes" id="UP000309128"/>
    </source>
</evidence>
<reference evidence="2 3" key="1">
    <citation type="submission" date="2019-05" db="EMBL/GenBank/DDBJ databases">
        <title>Draft genome sequence of Nonomuraea turkmeniaca DSM 43926.</title>
        <authorList>
            <person name="Saricaoglu S."/>
            <person name="Isik K."/>
        </authorList>
    </citation>
    <scope>NUCLEOTIDE SEQUENCE [LARGE SCALE GENOMIC DNA]</scope>
    <source>
        <strain evidence="2 3">DSM 43926</strain>
    </source>
</reference>
<keyword evidence="1" id="KW-0472">Membrane</keyword>
<protein>
    <submittedName>
        <fullName evidence="2">Uncharacterized protein</fullName>
    </submittedName>
</protein>
<dbReference type="EMBL" id="VCKY01000245">
    <property type="protein sequence ID" value="TMR09219.1"/>
    <property type="molecule type" value="Genomic_DNA"/>
</dbReference>
<sequence>MSLMLALPHRPLACRPSRPAVRIVVWVLLLAFVVVLTALGSDPALALGVVLAALAATVGDLAQYGR</sequence>
<organism evidence="2 3">
    <name type="scientific">Nonomuraea turkmeniaca</name>
    <dbReference type="NCBI Taxonomy" id="103838"/>
    <lineage>
        <taxon>Bacteria</taxon>
        <taxon>Bacillati</taxon>
        <taxon>Actinomycetota</taxon>
        <taxon>Actinomycetes</taxon>
        <taxon>Streptosporangiales</taxon>
        <taxon>Streptosporangiaceae</taxon>
        <taxon>Nonomuraea</taxon>
    </lineage>
</organism>
<evidence type="ECO:0000256" key="1">
    <source>
        <dbReference type="SAM" id="Phobius"/>
    </source>
</evidence>
<name>A0A5S4FJH3_9ACTN</name>
<comment type="caution">
    <text evidence="2">The sequence shown here is derived from an EMBL/GenBank/DDBJ whole genome shotgun (WGS) entry which is preliminary data.</text>
</comment>
<proteinExistence type="predicted"/>
<gene>
    <name evidence="2" type="ORF">ETD86_44515</name>
</gene>
<keyword evidence="1" id="KW-1133">Transmembrane helix</keyword>
<feature type="transmembrane region" description="Helical" evidence="1">
    <location>
        <begin position="45"/>
        <end position="62"/>
    </location>
</feature>
<keyword evidence="3" id="KW-1185">Reference proteome</keyword>
<dbReference type="RefSeq" id="WP_138672665.1">
    <property type="nucleotide sequence ID" value="NZ_VCKY01000245.1"/>
</dbReference>
<feature type="transmembrane region" description="Helical" evidence="1">
    <location>
        <begin position="20"/>
        <end position="39"/>
    </location>
</feature>
<dbReference type="Proteomes" id="UP000309128">
    <property type="component" value="Unassembled WGS sequence"/>
</dbReference>